<gene>
    <name evidence="3" type="ORF">J2Z35_002437</name>
</gene>
<organism evidence="3 4">
    <name type="scientific">Acetoanaerobium pronyense</name>
    <dbReference type="NCBI Taxonomy" id="1482736"/>
    <lineage>
        <taxon>Bacteria</taxon>
        <taxon>Bacillati</taxon>
        <taxon>Bacillota</taxon>
        <taxon>Clostridia</taxon>
        <taxon>Peptostreptococcales</taxon>
        <taxon>Filifactoraceae</taxon>
        <taxon>Acetoanaerobium</taxon>
    </lineage>
</organism>
<reference evidence="3 4" key="1">
    <citation type="submission" date="2021-03" db="EMBL/GenBank/DDBJ databases">
        <title>Genomic Encyclopedia of Type Strains, Phase IV (KMG-IV): sequencing the most valuable type-strain genomes for metagenomic binning, comparative biology and taxonomic classification.</title>
        <authorList>
            <person name="Goeker M."/>
        </authorList>
    </citation>
    <scope>NUCLEOTIDE SEQUENCE [LARGE SCALE GENOMIC DNA]</scope>
    <source>
        <strain evidence="3 4">DSM 27512</strain>
    </source>
</reference>
<comment type="caution">
    <text evidence="3">The sequence shown here is derived from an EMBL/GenBank/DDBJ whole genome shotgun (WGS) entry which is preliminary data.</text>
</comment>
<dbReference type="RefSeq" id="WP_245330890.1">
    <property type="nucleotide sequence ID" value="NZ_JAGGLI010000033.1"/>
</dbReference>
<evidence type="ECO:0000259" key="2">
    <source>
        <dbReference type="PROSITE" id="PS50943"/>
    </source>
</evidence>
<dbReference type="CDD" id="cd00093">
    <property type="entry name" value="HTH_XRE"/>
    <property type="match status" value="1"/>
</dbReference>
<dbReference type="SUPFAM" id="SSF47413">
    <property type="entry name" value="lambda repressor-like DNA-binding domains"/>
    <property type="match status" value="1"/>
</dbReference>
<dbReference type="SUPFAM" id="SSF51182">
    <property type="entry name" value="RmlC-like cupins"/>
    <property type="match status" value="1"/>
</dbReference>
<dbReference type="InterPro" id="IPR001387">
    <property type="entry name" value="Cro/C1-type_HTH"/>
</dbReference>
<dbReference type="Gene3D" id="2.60.120.10">
    <property type="entry name" value="Jelly Rolls"/>
    <property type="match status" value="1"/>
</dbReference>
<proteinExistence type="predicted"/>
<evidence type="ECO:0000313" key="4">
    <source>
        <dbReference type="Proteomes" id="UP001314903"/>
    </source>
</evidence>
<feature type="domain" description="HTH cro/C1-type" evidence="2">
    <location>
        <begin position="11"/>
        <end position="65"/>
    </location>
</feature>
<keyword evidence="4" id="KW-1185">Reference proteome</keyword>
<evidence type="ECO:0000313" key="3">
    <source>
        <dbReference type="EMBL" id="MBP2028607.1"/>
    </source>
</evidence>
<dbReference type="PANTHER" id="PTHR46797:SF25">
    <property type="entry name" value="TRANSCRIPTIONAL REGULATOR"/>
    <property type="match status" value="1"/>
</dbReference>
<dbReference type="InterPro" id="IPR010982">
    <property type="entry name" value="Lambda_DNA-bd_dom_sf"/>
</dbReference>
<dbReference type="CDD" id="cd02209">
    <property type="entry name" value="cupin_XRE_C"/>
    <property type="match status" value="1"/>
</dbReference>
<dbReference type="InterPro" id="IPR050807">
    <property type="entry name" value="TransReg_Diox_bact_type"/>
</dbReference>
<dbReference type="InterPro" id="IPR013096">
    <property type="entry name" value="Cupin_2"/>
</dbReference>
<keyword evidence="1" id="KW-0238">DNA-binding</keyword>
<dbReference type="InterPro" id="IPR014710">
    <property type="entry name" value="RmlC-like_jellyroll"/>
</dbReference>
<dbReference type="Pfam" id="PF07883">
    <property type="entry name" value="Cupin_2"/>
    <property type="match status" value="1"/>
</dbReference>
<evidence type="ECO:0000256" key="1">
    <source>
        <dbReference type="ARBA" id="ARBA00023125"/>
    </source>
</evidence>
<dbReference type="PROSITE" id="PS50943">
    <property type="entry name" value="HTH_CROC1"/>
    <property type="match status" value="1"/>
</dbReference>
<dbReference type="PANTHER" id="PTHR46797">
    <property type="entry name" value="HTH-TYPE TRANSCRIPTIONAL REGULATOR"/>
    <property type="match status" value="1"/>
</dbReference>
<name>A0ABS4KLE4_9FIRM</name>
<dbReference type="EMBL" id="JAGGLI010000033">
    <property type="protein sequence ID" value="MBP2028607.1"/>
    <property type="molecule type" value="Genomic_DNA"/>
</dbReference>
<sequence>MNDMIDIGLIVNKLRKEKKITLKELSEKSGLSTGFLSQFERGMTTIAVDSLMIIAKILDVDLDVFFEKKTTNTNNESLIRSYDREVSSVNSKYIQFNLVRDLVKAEFLPRIYEILPSKYDSKATENYVHEGVEFIFVLEGVLTMHVKNKDFEMYPEDSIYLDSKTPHNWENNTNKVVRILTVNYPNPYLNSKKNF</sequence>
<protein>
    <submittedName>
        <fullName evidence="3">Transcriptional regulator with XRE-family HTH domain</fullName>
    </submittedName>
</protein>
<dbReference type="SMART" id="SM00530">
    <property type="entry name" value="HTH_XRE"/>
    <property type="match status" value="1"/>
</dbReference>
<dbReference type="Proteomes" id="UP001314903">
    <property type="component" value="Unassembled WGS sequence"/>
</dbReference>
<dbReference type="Gene3D" id="1.10.260.40">
    <property type="entry name" value="lambda repressor-like DNA-binding domains"/>
    <property type="match status" value="1"/>
</dbReference>
<accession>A0ABS4KLE4</accession>
<dbReference type="Pfam" id="PF01381">
    <property type="entry name" value="HTH_3"/>
    <property type="match status" value="1"/>
</dbReference>
<dbReference type="InterPro" id="IPR011051">
    <property type="entry name" value="RmlC_Cupin_sf"/>
</dbReference>